<dbReference type="SUPFAM" id="SSF52540">
    <property type="entry name" value="P-loop containing nucleoside triphosphate hydrolases"/>
    <property type="match status" value="1"/>
</dbReference>
<sequence length="286" mass="31518">MSFVSPSTATEPTTQLPHAGNLPAGDQVRRDGNGQLRHSMEVRNVVKSFGSFRVMNGMSIDFVDDAITTVLGPSGTGKSVLLKHLVGLLEPDDGEIVVFGKNIWQISEKERYDLRKKFGVLFQDGALFGSMNIYDNTAFPLRKHTDLDESDIEEIVVSRLQEVGLEKAMAKLPSEVSGGMRKRAGFARALVLDPEVVLFDEPDSGLDPVRTSLLNDLILKMHNEHKGTYLLVTHDIRTARKVSDYVGLIWQGQVVHYGEAEEAFASEDPFVRQFLSGDSAGPLGMD</sequence>
<dbReference type="PROSITE" id="PS50893">
    <property type="entry name" value="ABC_TRANSPORTER_2"/>
    <property type="match status" value="1"/>
</dbReference>
<dbReference type="RefSeq" id="WP_009156924.1">
    <property type="nucleotide sequence ID" value="NZ_JAAOYM010000001.1"/>
</dbReference>
<dbReference type="AlphaFoldDB" id="A0A7X5UKG8"/>
<comment type="caution">
    <text evidence="6">The sequence shown here is derived from an EMBL/GenBank/DDBJ whole genome shotgun (WGS) entry which is preliminary data.</text>
</comment>
<protein>
    <submittedName>
        <fullName evidence="6">Phospholipid/cholesterol/gamma-HCH transport system ATP-binding protein</fullName>
    </submittedName>
</protein>
<name>A0A7X5UKG8_9PSEU</name>
<dbReference type="PROSITE" id="PS00211">
    <property type="entry name" value="ABC_TRANSPORTER_1"/>
    <property type="match status" value="1"/>
</dbReference>
<evidence type="ECO:0000256" key="4">
    <source>
        <dbReference type="SAM" id="MobiDB-lite"/>
    </source>
</evidence>
<keyword evidence="1" id="KW-0813">Transport</keyword>
<evidence type="ECO:0000259" key="5">
    <source>
        <dbReference type="PROSITE" id="PS50893"/>
    </source>
</evidence>
<dbReference type="InterPro" id="IPR017871">
    <property type="entry name" value="ABC_transporter-like_CS"/>
</dbReference>
<evidence type="ECO:0000256" key="1">
    <source>
        <dbReference type="ARBA" id="ARBA00022448"/>
    </source>
</evidence>
<proteinExistence type="predicted"/>
<evidence type="ECO:0000256" key="3">
    <source>
        <dbReference type="ARBA" id="ARBA00022840"/>
    </source>
</evidence>
<dbReference type="Pfam" id="PF00005">
    <property type="entry name" value="ABC_tran"/>
    <property type="match status" value="1"/>
</dbReference>
<reference evidence="6 7" key="1">
    <citation type="submission" date="2020-03" db="EMBL/GenBank/DDBJ databases">
        <title>Sequencing the genomes of 1000 actinobacteria strains.</title>
        <authorList>
            <person name="Klenk H.-P."/>
        </authorList>
    </citation>
    <scope>NUCLEOTIDE SEQUENCE [LARGE SCALE GENOMIC DNA]</scope>
    <source>
        <strain evidence="6 7">DSM 45685</strain>
    </source>
</reference>
<evidence type="ECO:0000313" key="6">
    <source>
        <dbReference type="EMBL" id="NIJ09661.1"/>
    </source>
</evidence>
<accession>A0A7X5UKG8</accession>
<dbReference type="GO" id="GO:0016887">
    <property type="term" value="F:ATP hydrolysis activity"/>
    <property type="evidence" value="ECO:0007669"/>
    <property type="project" value="InterPro"/>
</dbReference>
<dbReference type="InterPro" id="IPR003439">
    <property type="entry name" value="ABC_transporter-like_ATP-bd"/>
</dbReference>
<dbReference type="InterPro" id="IPR003593">
    <property type="entry name" value="AAA+_ATPase"/>
</dbReference>
<evidence type="ECO:0000313" key="7">
    <source>
        <dbReference type="Proteomes" id="UP000545493"/>
    </source>
</evidence>
<dbReference type="Gene3D" id="3.40.50.300">
    <property type="entry name" value="P-loop containing nucleotide triphosphate hydrolases"/>
    <property type="match status" value="1"/>
</dbReference>
<keyword evidence="7" id="KW-1185">Reference proteome</keyword>
<gene>
    <name evidence="6" type="ORF">FHU38_000005</name>
</gene>
<dbReference type="InterPro" id="IPR027417">
    <property type="entry name" value="P-loop_NTPase"/>
</dbReference>
<dbReference type="Proteomes" id="UP000545493">
    <property type="component" value="Unassembled WGS sequence"/>
</dbReference>
<evidence type="ECO:0000256" key="2">
    <source>
        <dbReference type="ARBA" id="ARBA00022741"/>
    </source>
</evidence>
<keyword evidence="2" id="KW-0547">Nucleotide-binding</keyword>
<organism evidence="6 7">
    <name type="scientific">Saccharomonospora amisosensis</name>
    <dbReference type="NCBI Taxonomy" id="1128677"/>
    <lineage>
        <taxon>Bacteria</taxon>
        <taxon>Bacillati</taxon>
        <taxon>Actinomycetota</taxon>
        <taxon>Actinomycetes</taxon>
        <taxon>Pseudonocardiales</taxon>
        <taxon>Pseudonocardiaceae</taxon>
        <taxon>Saccharomonospora</taxon>
    </lineage>
</organism>
<dbReference type="SMART" id="SM00382">
    <property type="entry name" value="AAA"/>
    <property type="match status" value="1"/>
</dbReference>
<dbReference type="PANTHER" id="PTHR43023">
    <property type="entry name" value="PROTEIN TRIGALACTOSYLDIACYLGLYCEROL 3, CHLOROPLASTIC"/>
    <property type="match status" value="1"/>
</dbReference>
<keyword evidence="3 6" id="KW-0067">ATP-binding</keyword>
<feature type="domain" description="ABC transporter" evidence="5">
    <location>
        <begin position="40"/>
        <end position="276"/>
    </location>
</feature>
<dbReference type="EMBL" id="JAAOYM010000001">
    <property type="protein sequence ID" value="NIJ09661.1"/>
    <property type="molecule type" value="Genomic_DNA"/>
</dbReference>
<dbReference type="GO" id="GO:0005524">
    <property type="term" value="F:ATP binding"/>
    <property type="evidence" value="ECO:0007669"/>
    <property type="project" value="UniProtKB-KW"/>
</dbReference>
<dbReference type="PANTHER" id="PTHR43023:SF6">
    <property type="entry name" value="INTERMEMBRANE PHOSPHOLIPID TRANSPORT SYSTEM ATP-BINDING PROTEIN MLAF"/>
    <property type="match status" value="1"/>
</dbReference>
<feature type="region of interest" description="Disordered" evidence="4">
    <location>
        <begin position="1"/>
        <end position="32"/>
    </location>
</feature>
<feature type="compositionally biased region" description="Polar residues" evidence="4">
    <location>
        <begin position="1"/>
        <end position="16"/>
    </location>
</feature>